<evidence type="ECO:0000313" key="5">
    <source>
        <dbReference type="Proteomes" id="UP000009328"/>
    </source>
</evidence>
<keyword evidence="5" id="KW-1185">Reference proteome</keyword>
<dbReference type="Pfam" id="PF05368">
    <property type="entry name" value="NmrA"/>
    <property type="match status" value="1"/>
</dbReference>
<dbReference type="PANTHER" id="PTHR47706">
    <property type="entry name" value="NMRA-LIKE FAMILY PROTEIN"/>
    <property type="match status" value="1"/>
</dbReference>
<keyword evidence="2 4" id="KW-0560">Oxidoreductase</keyword>
<evidence type="ECO:0000259" key="3">
    <source>
        <dbReference type="Pfam" id="PF05368"/>
    </source>
</evidence>
<dbReference type="EMBL" id="CAIF01000207">
    <property type="protein sequence ID" value="CCH45707.1"/>
    <property type="molecule type" value="Genomic_DNA"/>
</dbReference>
<dbReference type="STRING" id="1206466.K0KUX4"/>
<dbReference type="PANTHER" id="PTHR47706:SF9">
    <property type="entry name" value="NMRA-LIKE DOMAIN-CONTAINING PROTEIN-RELATED"/>
    <property type="match status" value="1"/>
</dbReference>
<reference evidence="4 5" key="1">
    <citation type="journal article" date="2012" name="Eukaryot. Cell">
        <title>Draft genome sequence of Wickerhamomyces ciferrii NRRL Y-1031 F-60-10.</title>
        <authorList>
            <person name="Schneider J."/>
            <person name="Andrea H."/>
            <person name="Blom J."/>
            <person name="Jaenicke S."/>
            <person name="Ruckert C."/>
            <person name="Schorsch C."/>
            <person name="Szczepanowski R."/>
            <person name="Farwick M."/>
            <person name="Goesmann A."/>
            <person name="Puhler A."/>
            <person name="Schaffer S."/>
            <person name="Tauch A."/>
            <person name="Kohler T."/>
            <person name="Brinkrolf K."/>
        </authorList>
    </citation>
    <scope>NUCLEOTIDE SEQUENCE [LARGE SCALE GENOMIC DNA]</scope>
    <source>
        <strain evidence="5">ATCC 14091 / BCRC 22168 / CBS 111 / JCM 3599 / NBRC 0793 / NRRL Y-1031 F-60-10</strain>
    </source>
</reference>
<dbReference type="eggNOG" id="ENOG502S12R">
    <property type="taxonomic scope" value="Eukaryota"/>
</dbReference>
<organism evidence="4 5">
    <name type="scientific">Wickerhamomyces ciferrii (strain ATCC 14091 / BCRC 22168 / CBS 111 / JCM 3599 / NBRC 0793 / NRRL Y-1031 F-60-10)</name>
    <name type="common">Yeast</name>
    <name type="synonym">Pichia ciferrii</name>
    <dbReference type="NCBI Taxonomy" id="1206466"/>
    <lineage>
        <taxon>Eukaryota</taxon>
        <taxon>Fungi</taxon>
        <taxon>Dikarya</taxon>
        <taxon>Ascomycota</taxon>
        <taxon>Saccharomycotina</taxon>
        <taxon>Saccharomycetes</taxon>
        <taxon>Phaffomycetales</taxon>
        <taxon>Wickerhamomycetaceae</taxon>
        <taxon>Wickerhamomyces</taxon>
    </lineage>
</organism>
<dbReference type="InterPro" id="IPR051609">
    <property type="entry name" value="NmrA/Isoflavone_reductase-like"/>
</dbReference>
<evidence type="ECO:0000256" key="2">
    <source>
        <dbReference type="ARBA" id="ARBA00023002"/>
    </source>
</evidence>
<name>K0KUX4_WICCF</name>
<keyword evidence="1" id="KW-0521">NADP</keyword>
<sequence>MATIAVLGVNGFLGKSVIEGLLSEPFISKIKAPIRILTTSDKKPVESSNVQYINVKDQKLDSHLEGVDAFINLVGFPHGATEDIIKAAVSAKVKLYIPSQFGTNVEAAQSTLPHFLQGKVDHSEQARAAGLKTVDFNTSLFYANFGGPYLSPLVTLDGTKATVLGDGKTLINPSVLADIGKAVASAVTFDDYSKLPNKIRIYSDRVTVDDLIAKYEKDHDVKLTQEHTSDQEFLKTVVEKYNKDGFNPADFVSYLAAVFIAGEGKGNIYESANEKEIINPNESLFKWTELADFPKL</sequence>
<comment type="caution">
    <text evidence="4">The sequence shown here is derived from an EMBL/GenBank/DDBJ whole genome shotgun (WGS) entry which is preliminary data.</text>
</comment>
<dbReference type="HOGENOM" id="CLU_058266_0_0_1"/>
<dbReference type="Proteomes" id="UP000009328">
    <property type="component" value="Unassembled WGS sequence"/>
</dbReference>
<gene>
    <name evidence="4" type="ORF">BN7_5292</name>
</gene>
<dbReference type="SUPFAM" id="SSF51735">
    <property type="entry name" value="NAD(P)-binding Rossmann-fold domains"/>
    <property type="match status" value="1"/>
</dbReference>
<dbReference type="InterPro" id="IPR008030">
    <property type="entry name" value="NmrA-like"/>
</dbReference>
<accession>K0KUX4</accession>
<feature type="domain" description="NmrA-like" evidence="3">
    <location>
        <begin position="3"/>
        <end position="240"/>
    </location>
</feature>
<evidence type="ECO:0000313" key="4">
    <source>
        <dbReference type="EMBL" id="CCH45707.1"/>
    </source>
</evidence>
<dbReference type="Gene3D" id="3.90.25.10">
    <property type="entry name" value="UDP-galactose 4-epimerase, domain 1"/>
    <property type="match status" value="1"/>
</dbReference>
<evidence type="ECO:0000256" key="1">
    <source>
        <dbReference type="ARBA" id="ARBA00022857"/>
    </source>
</evidence>
<dbReference type="GO" id="GO:0016491">
    <property type="term" value="F:oxidoreductase activity"/>
    <property type="evidence" value="ECO:0007669"/>
    <property type="project" value="UniProtKB-KW"/>
</dbReference>
<dbReference type="Gene3D" id="3.40.50.720">
    <property type="entry name" value="NAD(P)-binding Rossmann-like Domain"/>
    <property type="match status" value="1"/>
</dbReference>
<protein>
    <submittedName>
        <fullName evidence="4">Isoflavone reductase</fullName>
        <ecNumber evidence="4">1.3.1.-</ecNumber>
    </submittedName>
</protein>
<dbReference type="EC" id="1.3.1.-" evidence="4"/>
<proteinExistence type="predicted"/>
<dbReference type="AlphaFoldDB" id="K0KUX4"/>
<dbReference type="InterPro" id="IPR036291">
    <property type="entry name" value="NAD(P)-bd_dom_sf"/>
</dbReference>
<dbReference type="InParanoid" id="K0KUX4"/>